<organism evidence="1 2">
    <name type="scientific">Candidatus Parabacteroides intestinipullorum</name>
    <dbReference type="NCBI Taxonomy" id="2838723"/>
    <lineage>
        <taxon>Bacteria</taxon>
        <taxon>Pseudomonadati</taxon>
        <taxon>Bacteroidota</taxon>
        <taxon>Bacteroidia</taxon>
        <taxon>Bacteroidales</taxon>
        <taxon>Tannerellaceae</taxon>
        <taxon>Parabacteroides</taxon>
    </lineage>
</organism>
<name>A0A9D1X9L6_9BACT</name>
<comment type="caution">
    <text evidence="1">The sequence shown here is derived from an EMBL/GenBank/DDBJ whole genome shotgun (WGS) entry which is preliminary data.</text>
</comment>
<proteinExistence type="predicted"/>
<dbReference type="Proteomes" id="UP000886740">
    <property type="component" value="Unassembled WGS sequence"/>
</dbReference>
<sequence length="280" mass="32353">MRRKDFLRNSGLMIAGGMAFGFHPVATAGERARVADGPASFPIYDLHVHTSGRQNPQKILEKAREHNIQMFGIVDNVASTYGIQNDEELLYFINALKDLPCYIGLQPMEIGWSKRFTRELLDKIDYVIMDPQTVPDSNRYGDTAEVWEHDCYIPDAEEFMEVNMRYYMKVINNPEPLDIFGWPLFLPPAIARDYHRLWTRERQEMVIEAVRQRGIAIEINDLARTPHAEFILKAKQAGVKFTFGSDTRDHRTFRLDYCKQIASLCGLTEADFYIPARKAR</sequence>
<gene>
    <name evidence="1" type="ORF">H9977_08540</name>
</gene>
<evidence type="ECO:0008006" key="3">
    <source>
        <dbReference type="Google" id="ProtNLM"/>
    </source>
</evidence>
<reference evidence="1" key="2">
    <citation type="submission" date="2021-04" db="EMBL/GenBank/DDBJ databases">
        <authorList>
            <person name="Gilroy R."/>
        </authorList>
    </citation>
    <scope>NUCLEOTIDE SEQUENCE</scope>
    <source>
        <strain evidence="1">ChiGjej6B6-14162</strain>
    </source>
</reference>
<dbReference type="EMBL" id="DXEL01000058">
    <property type="protein sequence ID" value="HIX75061.1"/>
    <property type="molecule type" value="Genomic_DNA"/>
</dbReference>
<accession>A0A9D1X9L6</accession>
<reference evidence="1" key="1">
    <citation type="journal article" date="2021" name="PeerJ">
        <title>Extensive microbial diversity within the chicken gut microbiome revealed by metagenomics and culture.</title>
        <authorList>
            <person name="Gilroy R."/>
            <person name="Ravi A."/>
            <person name="Getino M."/>
            <person name="Pursley I."/>
            <person name="Horton D.L."/>
            <person name="Alikhan N.F."/>
            <person name="Baker D."/>
            <person name="Gharbi K."/>
            <person name="Hall N."/>
            <person name="Watson M."/>
            <person name="Adriaenssens E.M."/>
            <person name="Foster-Nyarko E."/>
            <person name="Jarju S."/>
            <person name="Secka A."/>
            <person name="Antonio M."/>
            <person name="Oren A."/>
            <person name="Chaudhuri R.R."/>
            <person name="La Ragione R."/>
            <person name="Hildebrand F."/>
            <person name="Pallen M.J."/>
        </authorList>
    </citation>
    <scope>NUCLEOTIDE SEQUENCE</scope>
    <source>
        <strain evidence="1">ChiGjej6B6-14162</strain>
    </source>
</reference>
<dbReference type="AlphaFoldDB" id="A0A9D1X9L6"/>
<dbReference type="InterPro" id="IPR016195">
    <property type="entry name" value="Pol/histidinol_Pase-like"/>
</dbReference>
<dbReference type="SUPFAM" id="SSF89550">
    <property type="entry name" value="PHP domain-like"/>
    <property type="match status" value="1"/>
</dbReference>
<evidence type="ECO:0000313" key="2">
    <source>
        <dbReference type="Proteomes" id="UP000886740"/>
    </source>
</evidence>
<dbReference type="Gene3D" id="3.20.20.140">
    <property type="entry name" value="Metal-dependent hydrolases"/>
    <property type="match status" value="1"/>
</dbReference>
<protein>
    <recommendedName>
        <fullName evidence="3">PHP domain-containing protein</fullName>
    </recommendedName>
</protein>
<evidence type="ECO:0000313" key="1">
    <source>
        <dbReference type="EMBL" id="HIX75061.1"/>
    </source>
</evidence>